<dbReference type="Pfam" id="PF04024">
    <property type="entry name" value="PspC"/>
    <property type="match status" value="1"/>
</dbReference>
<evidence type="ECO:0000313" key="9">
    <source>
        <dbReference type="Proteomes" id="UP000063965"/>
    </source>
</evidence>
<dbReference type="PANTHER" id="PTHR33885">
    <property type="entry name" value="PHAGE SHOCK PROTEIN C"/>
    <property type="match status" value="1"/>
</dbReference>
<dbReference type="PANTHER" id="PTHR33885:SF3">
    <property type="entry name" value="PHAGE SHOCK PROTEIN C"/>
    <property type="match status" value="1"/>
</dbReference>
<keyword evidence="4 6" id="KW-1133">Transmembrane helix</keyword>
<evidence type="ECO:0000256" key="3">
    <source>
        <dbReference type="ARBA" id="ARBA00022692"/>
    </source>
</evidence>
<evidence type="ECO:0000313" key="8">
    <source>
        <dbReference type="EMBL" id="AKQ33764.1"/>
    </source>
</evidence>
<sequence>MISPLDYRCGVYQEIFSDLLEKYFYLACKRYTIKCLYRSCTNRKITGVCGGECFNVDRIIMRMVLYFIDILVILFSVSFVIIAYILMWIIVPEALEQSEGETMHWKDKQPIYKQLKEKIIEAIVDGSYPEGE</sequence>
<evidence type="ECO:0000256" key="1">
    <source>
        <dbReference type="ARBA" id="ARBA00004162"/>
    </source>
</evidence>
<evidence type="ECO:0000256" key="6">
    <source>
        <dbReference type="SAM" id="Phobius"/>
    </source>
</evidence>
<dbReference type="Proteomes" id="UP000063965">
    <property type="component" value="Chromosome"/>
</dbReference>
<feature type="domain" description="Phage shock protein PspC N-terminal" evidence="7">
    <location>
        <begin position="36"/>
        <end position="94"/>
    </location>
</feature>
<evidence type="ECO:0000256" key="4">
    <source>
        <dbReference type="ARBA" id="ARBA00022989"/>
    </source>
</evidence>
<evidence type="ECO:0000256" key="5">
    <source>
        <dbReference type="ARBA" id="ARBA00023136"/>
    </source>
</evidence>
<feature type="transmembrane region" description="Helical" evidence="6">
    <location>
        <begin position="64"/>
        <end position="91"/>
    </location>
</feature>
<name>A0ABN4HQM3_9COXI</name>
<evidence type="ECO:0000259" key="7">
    <source>
        <dbReference type="Pfam" id="PF04024"/>
    </source>
</evidence>
<keyword evidence="5 6" id="KW-0472">Membrane</keyword>
<keyword evidence="2" id="KW-1003">Cell membrane</keyword>
<reference evidence="8 9" key="1">
    <citation type="journal article" date="2015" name="Genome Biol. Evol.">
        <title>Distinctive Genome Reduction Rates Revealed by Genomic Analyses of Two Coxiella-Like Endosymbionts in Ticks.</title>
        <authorList>
            <person name="Gottlieb Y."/>
            <person name="Lalzar I."/>
            <person name="Klasson L."/>
        </authorList>
    </citation>
    <scope>NUCLEOTIDE SEQUENCE [LARGE SCALE GENOMIC DNA]</scope>
    <source>
        <strain evidence="8 9">CRt</strain>
    </source>
</reference>
<protein>
    <submittedName>
        <fullName evidence="8">Stress-responsive transcriptional regulator</fullName>
    </submittedName>
</protein>
<evidence type="ECO:0000256" key="2">
    <source>
        <dbReference type="ARBA" id="ARBA00022475"/>
    </source>
</evidence>
<dbReference type="EMBL" id="CP011126">
    <property type="protein sequence ID" value="AKQ33764.1"/>
    <property type="molecule type" value="Genomic_DNA"/>
</dbReference>
<organism evidence="8 9">
    <name type="scientific">Candidatus Coxiella mudrowiae</name>
    <dbReference type="NCBI Taxonomy" id="2054173"/>
    <lineage>
        <taxon>Bacteria</taxon>
        <taxon>Pseudomonadati</taxon>
        <taxon>Pseudomonadota</taxon>
        <taxon>Gammaproteobacteria</taxon>
        <taxon>Legionellales</taxon>
        <taxon>Coxiellaceae</taxon>
        <taxon>Coxiella</taxon>
    </lineage>
</organism>
<comment type="subcellular location">
    <subcellularLocation>
        <location evidence="1">Cell membrane</location>
        <topology evidence="1">Single-pass membrane protein</topology>
    </subcellularLocation>
</comment>
<dbReference type="InterPro" id="IPR007168">
    <property type="entry name" value="Phageshock_PspC_N"/>
</dbReference>
<keyword evidence="9" id="KW-1185">Reference proteome</keyword>
<accession>A0ABN4HQM3</accession>
<proteinExistence type="predicted"/>
<gene>
    <name evidence="8" type="ORF">CleRT_11030</name>
</gene>
<keyword evidence="3 6" id="KW-0812">Transmembrane</keyword>
<dbReference type="InterPro" id="IPR052027">
    <property type="entry name" value="PspC"/>
</dbReference>